<organism evidence="1 2">
    <name type="scientific">Psychrilyobacter piezotolerans</name>
    <dbReference type="NCBI Taxonomy" id="2293438"/>
    <lineage>
        <taxon>Bacteria</taxon>
        <taxon>Fusobacteriati</taxon>
        <taxon>Fusobacteriota</taxon>
        <taxon>Fusobacteriia</taxon>
        <taxon>Fusobacteriales</taxon>
        <taxon>Fusobacteriaceae</taxon>
        <taxon>Psychrilyobacter</taxon>
    </lineage>
</organism>
<accession>A0ABX9KK49</accession>
<sequence length="551" mass="65739">MKKKILLFFILKTLLFSSSDFITSNGELSFKYNEKYNKITRFNGNMETYKTDIDSLEVGIYYKGEHYLLSDYIISKRFIPQTNIFETVAKLPYGKIKTTYIPSMVDKNSFYIINNYEIKKGETLEFLYLFNMSDRNGIIEYKKTKDYYKYNENIYIKNLKNSMAGYIVPASELEVVKLKKIEDSSIKYRDQRMVMSSKVRLSDGEKSDIVQIRYGKTPDFLSFESSERLLFLEKTYWMEWLKPIPFKVDTRTRKIVERFLIYLKTSTDGFDYYTNIGLRETSKTKDVLYTAMTFIKYGYLDDAEQILTRLVEKEEEEFFYLSRTKLTIEEVQEAYVYLSYLKESDDTKFYTEYIEKIQKKIHKIVEGVKQDLNKKNILEKGYEFKIYYYTYNLLKLYREIDGDRKYAPMEEMLKNYLFKNFISGDGIKKYALDKKNTYSKWEYLLLYDNVETKRLIDKLYSDSIFKRYPYFSSEKSVDVEVNLSLLGGLYLNDLSRFGDINLLQLNEDIEGNSMKIPDKIYLKGGKRYEVNGIDIYLSSKYLNTVYDRSEE</sequence>
<gene>
    <name evidence="1" type="ORF">DYH56_01585</name>
</gene>
<dbReference type="Proteomes" id="UP000263486">
    <property type="component" value="Unassembled WGS sequence"/>
</dbReference>
<dbReference type="RefSeq" id="WP_114641099.1">
    <property type="nucleotide sequence ID" value="NZ_JAACIO010000002.1"/>
</dbReference>
<proteinExistence type="predicted"/>
<name>A0ABX9KK49_9FUSO</name>
<comment type="caution">
    <text evidence="1">The sequence shown here is derived from an EMBL/GenBank/DDBJ whole genome shotgun (WGS) entry which is preliminary data.</text>
</comment>
<reference evidence="1 2" key="1">
    <citation type="submission" date="2018-08" db="EMBL/GenBank/DDBJ databases">
        <title>Draft genome sequence of Psychrilyobacter sp. strain SD5 isolated from Black Sea water.</title>
        <authorList>
            <person name="Yadav S."/>
            <person name="Villanueva L."/>
            <person name="Damste J.S.S."/>
        </authorList>
    </citation>
    <scope>NUCLEOTIDE SEQUENCE [LARGE SCALE GENOMIC DNA]</scope>
    <source>
        <strain evidence="1 2">SD5</strain>
    </source>
</reference>
<evidence type="ECO:0000313" key="1">
    <source>
        <dbReference type="EMBL" id="REI42867.1"/>
    </source>
</evidence>
<protein>
    <submittedName>
        <fullName evidence="1">Uncharacterized protein</fullName>
    </submittedName>
</protein>
<keyword evidence="2" id="KW-1185">Reference proteome</keyword>
<evidence type="ECO:0000313" key="2">
    <source>
        <dbReference type="Proteomes" id="UP000263486"/>
    </source>
</evidence>
<dbReference type="EMBL" id="QUAJ01000002">
    <property type="protein sequence ID" value="REI42867.1"/>
    <property type="molecule type" value="Genomic_DNA"/>
</dbReference>